<evidence type="ECO:0000313" key="1">
    <source>
        <dbReference type="EMBL" id="XCH45190.1"/>
    </source>
</evidence>
<protein>
    <submittedName>
        <fullName evidence="1">Uncharacterized protein</fullName>
    </submittedName>
</protein>
<sequence>MEIEKHKAQSLVHFEKWQESENKWNELKNFVKLKRTINPSNTQYIKIMNFIESLEEDTD</sequence>
<organism evidence="1">
    <name type="scientific">Mammaliicoccus phage MSShimriz1</name>
    <dbReference type="NCBI Taxonomy" id="3230127"/>
    <lineage>
        <taxon>Viruses</taxon>
    </lineage>
</organism>
<proteinExistence type="predicted"/>
<reference evidence="1" key="1">
    <citation type="submission" date="2024-06" db="EMBL/GenBank/DDBJ databases">
        <authorList>
            <person name="Ashkenazi R."/>
            <person name="Lipszyc R.R."/>
            <person name="Braunstein R."/>
            <person name="Yerushalmy O."/>
            <person name="Alkalay-Oren S."/>
            <person name="Coppenhagn-Glazer S."/>
            <person name="Hazan R."/>
        </authorList>
    </citation>
    <scope>NUCLEOTIDE SEQUENCE</scope>
</reference>
<accession>A0AAU8GVE8</accession>
<name>A0AAU8GVE8_9VIRU</name>
<dbReference type="EMBL" id="PP931174">
    <property type="protein sequence ID" value="XCH45190.1"/>
    <property type="molecule type" value="Genomic_DNA"/>
</dbReference>